<proteinExistence type="predicted"/>
<gene>
    <name evidence="1" type="ORF">B7Z12_02155</name>
</gene>
<dbReference type="Proteomes" id="UP000215616">
    <property type="component" value="Unassembled WGS sequence"/>
</dbReference>
<name>A0A258DD59_CAUVI</name>
<evidence type="ECO:0000313" key="2">
    <source>
        <dbReference type="Proteomes" id="UP000215616"/>
    </source>
</evidence>
<sequence length="305" mass="32714">MAACIGSLLQRSPLSRRNGRGTRWLGAVIGLTAFATPTALLANAADQLYERTLMVAADDRCHLFSPTISAALDASRAQARGATLRSGASQQQVTALEQRARAKAAGAGCNSKDLTLAASRVRKAFEGYSQLLSMTYPGDVSSWKAERSVSATIPVWRLSQPSSFGADRLMFGLAGRAKAVLAVSTFENGQRPYVARIILRDTKRTLGPYLDARSGKNLSGKIPPRNASLVFTAERREEAPLTLLPTGAKTGLAFRFPDAVAEAMSQLDPREAVTVEFAFAGRGEETTRKAYIEVGDFAAGRAFLR</sequence>
<dbReference type="AlphaFoldDB" id="A0A258DD59"/>
<organism evidence="1 2">
    <name type="scientific">Caulobacter vibrioides</name>
    <name type="common">Caulobacter crescentus</name>
    <dbReference type="NCBI Taxonomy" id="155892"/>
    <lineage>
        <taxon>Bacteria</taxon>
        <taxon>Pseudomonadati</taxon>
        <taxon>Pseudomonadota</taxon>
        <taxon>Alphaproteobacteria</taxon>
        <taxon>Caulobacterales</taxon>
        <taxon>Caulobacteraceae</taxon>
        <taxon>Caulobacter</taxon>
    </lineage>
</organism>
<protein>
    <submittedName>
        <fullName evidence="1">Uncharacterized protein</fullName>
    </submittedName>
</protein>
<evidence type="ECO:0000313" key="1">
    <source>
        <dbReference type="EMBL" id="OYX05910.1"/>
    </source>
</evidence>
<comment type="caution">
    <text evidence="1">The sequence shown here is derived from an EMBL/GenBank/DDBJ whole genome shotgun (WGS) entry which is preliminary data.</text>
</comment>
<reference evidence="1 2" key="1">
    <citation type="submission" date="2017-03" db="EMBL/GenBank/DDBJ databases">
        <title>Lifting the veil on microbial sulfur biogeochemistry in mining wastewaters.</title>
        <authorList>
            <person name="Kantor R.S."/>
            <person name="Colenbrander Nelson T."/>
            <person name="Marshall S."/>
            <person name="Bennett D."/>
            <person name="Apte S."/>
            <person name="Camacho D."/>
            <person name="Thomas B.C."/>
            <person name="Warren L.A."/>
            <person name="Banfield J.F."/>
        </authorList>
    </citation>
    <scope>NUCLEOTIDE SEQUENCE [LARGE SCALE GENOMIC DNA]</scope>
    <source>
        <strain evidence="1">32-67-7</strain>
    </source>
</reference>
<accession>A0A258DD59</accession>
<dbReference type="EMBL" id="NCDQ01000019">
    <property type="protein sequence ID" value="OYX05910.1"/>
    <property type="molecule type" value="Genomic_DNA"/>
</dbReference>